<dbReference type="Gene3D" id="2.60.40.1080">
    <property type="match status" value="3"/>
</dbReference>
<feature type="domain" description="Fibronectin type-III" evidence="2">
    <location>
        <begin position="137"/>
        <end position="223"/>
    </location>
</feature>
<dbReference type="PROSITE" id="PS50853">
    <property type="entry name" value="FN3"/>
    <property type="match status" value="1"/>
</dbReference>
<evidence type="ECO:0000259" key="2">
    <source>
        <dbReference type="PROSITE" id="PS50853"/>
    </source>
</evidence>
<dbReference type="PANTHER" id="PTHR46708:SF2">
    <property type="entry name" value="FIBRONECTIN TYPE-III DOMAIN-CONTAINING PROTEIN"/>
    <property type="match status" value="1"/>
</dbReference>
<name>A0A504J7Y6_9FLAO</name>
<keyword evidence="1" id="KW-0677">Repeat</keyword>
<dbReference type="CDD" id="cd00063">
    <property type="entry name" value="FN3"/>
    <property type="match status" value="1"/>
</dbReference>
<gene>
    <name evidence="3" type="ORF">FHK87_17410</name>
</gene>
<dbReference type="InterPro" id="IPR050991">
    <property type="entry name" value="ECM_Regulatory_Proteins"/>
</dbReference>
<dbReference type="PROSITE" id="PS51257">
    <property type="entry name" value="PROKAR_LIPOPROTEIN"/>
    <property type="match status" value="1"/>
</dbReference>
<dbReference type="SMART" id="SM00635">
    <property type="entry name" value="BID_2"/>
    <property type="match status" value="3"/>
</dbReference>
<dbReference type="RefSeq" id="WP_140595040.1">
    <property type="nucleotide sequence ID" value="NZ_VFWZ01000005.1"/>
</dbReference>
<reference evidence="3 4" key="1">
    <citation type="submission" date="2019-06" db="EMBL/GenBank/DDBJ databases">
        <authorList>
            <person name="Meng X."/>
        </authorList>
    </citation>
    <scope>NUCLEOTIDE SEQUENCE [LARGE SCALE GENOMIC DNA]</scope>
    <source>
        <strain evidence="3 4">M625</strain>
    </source>
</reference>
<accession>A0A504J7Y6</accession>
<dbReference type="InterPro" id="IPR003961">
    <property type="entry name" value="FN3_dom"/>
</dbReference>
<evidence type="ECO:0000256" key="1">
    <source>
        <dbReference type="ARBA" id="ARBA00022737"/>
    </source>
</evidence>
<dbReference type="EMBL" id="VFWZ01000005">
    <property type="protein sequence ID" value="TPN84705.1"/>
    <property type="molecule type" value="Genomic_DNA"/>
</dbReference>
<dbReference type="InterPro" id="IPR013783">
    <property type="entry name" value="Ig-like_fold"/>
</dbReference>
<sequence length="628" mass="68646">MKYITQSITLLLILLIVGCNDDDSGVQDADDQNSVIIQPEDNDISFNLVNLKWETVSASDNSTIVYDIYLEDIKIKDSNKDTDYTLTKLEADTEYSGRIVPKALPKNTKSKAIAKLSPISFSFKTKQFSNPNAPTPEVSGISVNNITGTQGTLTWNTATISDGSEISYNVYLEGDLIESNLKNTSFTFENLEPKTLYKGVLLAISTNQKSTALDFEFTTLPSSDEVALTGFSFYRGTSASFPASDWAQLIPIFSPVNANAVDLNWTSSDESIAIVDESGYLNTKGIGVVTITATSVDDPQISKAIEITVTERRMSNERFISTQPRRSSILIGATQKIQINDFNRRLDDTRDFVFTSSDTSIATVDSEGNVTGIAIGTVAITTTSASNPDLTDTVMLRVVENPIPIKEFIFYYENPRSLFVGQSQGLYPKILPIDATNQDLIFTSTNPSIIEVKNGSAKAVSPGNASVIVTSVADNSVSETRDFSAISDPITLNQDTGLYTAPANSEVTMQLFGFLDVNPQSNIEGTSISLRYSVTDSSGQELLDQNYNQPQLEQVTVFENIDGEKFADLVTFPIKFQMPADGEVTITLEEITLFDSQDFSISLLSLDINNNQGPIKNLDIPVETIILN</sequence>
<protein>
    <recommendedName>
        <fullName evidence="2">Fibronectin type-III domain-containing protein</fullName>
    </recommendedName>
</protein>
<dbReference type="Pfam" id="PF02368">
    <property type="entry name" value="Big_2"/>
    <property type="match status" value="1"/>
</dbReference>
<dbReference type="PANTHER" id="PTHR46708">
    <property type="entry name" value="TENASCIN"/>
    <property type="match status" value="1"/>
</dbReference>
<dbReference type="Gene3D" id="2.60.40.10">
    <property type="entry name" value="Immunoglobulins"/>
    <property type="match status" value="2"/>
</dbReference>
<dbReference type="OrthoDB" id="614750at2"/>
<evidence type="ECO:0000313" key="4">
    <source>
        <dbReference type="Proteomes" id="UP000315540"/>
    </source>
</evidence>
<dbReference type="SUPFAM" id="SSF49373">
    <property type="entry name" value="Invasin/intimin cell-adhesion fragments"/>
    <property type="match status" value="3"/>
</dbReference>
<dbReference type="AlphaFoldDB" id="A0A504J7Y6"/>
<dbReference type="SUPFAM" id="SSF49265">
    <property type="entry name" value="Fibronectin type III"/>
    <property type="match status" value="1"/>
</dbReference>
<dbReference type="Proteomes" id="UP000315540">
    <property type="component" value="Unassembled WGS sequence"/>
</dbReference>
<keyword evidence="4" id="KW-1185">Reference proteome</keyword>
<dbReference type="Pfam" id="PF26182">
    <property type="entry name" value="Ig_NUP210_5th"/>
    <property type="match status" value="1"/>
</dbReference>
<organism evidence="3 4">
    <name type="scientific">Aquimarina algicola</name>
    <dbReference type="NCBI Taxonomy" id="2589995"/>
    <lineage>
        <taxon>Bacteria</taxon>
        <taxon>Pseudomonadati</taxon>
        <taxon>Bacteroidota</taxon>
        <taxon>Flavobacteriia</taxon>
        <taxon>Flavobacteriales</taxon>
        <taxon>Flavobacteriaceae</taxon>
        <taxon>Aquimarina</taxon>
    </lineage>
</organism>
<comment type="caution">
    <text evidence="3">The sequence shown here is derived from an EMBL/GenBank/DDBJ whole genome shotgun (WGS) entry which is preliminary data.</text>
</comment>
<dbReference type="InterPro" id="IPR003343">
    <property type="entry name" value="Big_2"/>
</dbReference>
<dbReference type="InterPro" id="IPR036116">
    <property type="entry name" value="FN3_sf"/>
</dbReference>
<evidence type="ECO:0000313" key="3">
    <source>
        <dbReference type="EMBL" id="TPN84705.1"/>
    </source>
</evidence>
<dbReference type="Pfam" id="PF00041">
    <property type="entry name" value="fn3"/>
    <property type="match status" value="1"/>
</dbReference>
<dbReference type="InterPro" id="IPR008964">
    <property type="entry name" value="Invasin/intimin_cell_adhesion"/>
</dbReference>
<proteinExistence type="predicted"/>